<reference evidence="1 2" key="1">
    <citation type="submission" date="2013-12" db="EMBL/GenBank/DDBJ databases">
        <title>Improved hybrid genome assemblies of Bacteroides xylanisolvens SD CC 1b and Bacteroides xylanisolvens SD CC 2a using Illumina and 454 Sequencing.</title>
        <authorList>
            <person name="Ramaraj T."/>
            <person name="Sundararajan A."/>
            <person name="Mudge J."/>
            <person name="Schilkey F.D."/>
            <person name="Delvecchio V."/>
            <person name="Donlon M."/>
            <person name="Ziemer C."/>
        </authorList>
    </citation>
    <scope>NUCLEOTIDE SEQUENCE [LARGE SCALE GENOMIC DNA]</scope>
</reference>
<proteinExistence type="predicted"/>
<accession>D4VKA7</accession>
<comment type="caution">
    <text evidence="1">The sequence shown here is derived from an EMBL/GenBank/DDBJ whole genome shotgun (WGS) entry which is preliminary data.</text>
</comment>
<evidence type="ECO:0000313" key="2">
    <source>
        <dbReference type="Proteomes" id="UP000019380"/>
    </source>
</evidence>
<sequence length="68" mass="7794">MKSLMKTRKQKETGEKEVHLLEQKGYEKMVNEIVPVQQAEVYRKPTHKAVKEAVKELNPDTNSLGSRG</sequence>
<organism evidence="1 2">
    <name type="scientific">Bacteroides xylanisolvens SD CC 1b</name>
    <dbReference type="NCBI Taxonomy" id="702447"/>
    <lineage>
        <taxon>Bacteria</taxon>
        <taxon>Pseudomonadati</taxon>
        <taxon>Bacteroidota</taxon>
        <taxon>Bacteroidia</taxon>
        <taxon>Bacteroidales</taxon>
        <taxon>Bacteroidaceae</taxon>
        <taxon>Bacteroides</taxon>
    </lineage>
</organism>
<gene>
    <name evidence="1" type="ORF">BN890_47690</name>
</gene>
<name>D4VKA7_9BACE</name>
<dbReference type="AlphaFoldDB" id="D4VKA7"/>
<protein>
    <submittedName>
        <fullName evidence="1">Uncharacterized protein</fullName>
    </submittedName>
</protein>
<evidence type="ECO:0000313" key="1">
    <source>
        <dbReference type="EMBL" id="CDM07147.1"/>
    </source>
</evidence>
<dbReference type="Proteomes" id="UP000019380">
    <property type="component" value="Unassembled WGS sequence"/>
</dbReference>
<dbReference type="EMBL" id="CBXG010000050">
    <property type="protein sequence ID" value="CDM07147.1"/>
    <property type="molecule type" value="Genomic_DNA"/>
</dbReference>